<feature type="domain" description="KTSC" evidence="1">
    <location>
        <begin position="7"/>
        <end position="64"/>
    </location>
</feature>
<evidence type="ECO:0000259" key="1">
    <source>
        <dbReference type="Pfam" id="PF13619"/>
    </source>
</evidence>
<dbReference type="RefSeq" id="WP_101534397.1">
    <property type="nucleotide sequence ID" value="NZ_PKUQ01000023.1"/>
</dbReference>
<dbReference type="AlphaFoldDB" id="A0A2N5XQ34"/>
<gene>
    <name evidence="2" type="ORF">C0081_13625</name>
</gene>
<dbReference type="Proteomes" id="UP000234881">
    <property type="component" value="Unassembled WGS sequence"/>
</dbReference>
<proteinExistence type="predicted"/>
<evidence type="ECO:0000313" key="2">
    <source>
        <dbReference type="EMBL" id="PLW76631.1"/>
    </source>
</evidence>
<evidence type="ECO:0000313" key="3">
    <source>
        <dbReference type="Proteomes" id="UP000234881"/>
    </source>
</evidence>
<protein>
    <submittedName>
        <fullName evidence="2">KTSC domain-containing protein</fullName>
    </submittedName>
</protein>
<accession>A0A2N5XQ34</accession>
<keyword evidence="3" id="KW-1185">Reference proteome</keyword>
<dbReference type="EMBL" id="PKUQ01000023">
    <property type="protein sequence ID" value="PLW76631.1"/>
    <property type="molecule type" value="Genomic_DNA"/>
</dbReference>
<dbReference type="Pfam" id="PF13619">
    <property type="entry name" value="KTSC"/>
    <property type="match status" value="1"/>
</dbReference>
<sequence length="69" mass="7712">MEMTNVDSSNVAAIGFDESSQTLQVEFKNGTAYQYFDVPEAIYDGLLSAASVGQYLHQHVKGIYRYSRV</sequence>
<comment type="caution">
    <text evidence="2">The sequence shown here is derived from an EMBL/GenBank/DDBJ whole genome shotgun (WGS) entry which is preliminary data.</text>
</comment>
<organism evidence="2 3">
    <name type="scientific">Cohaesibacter celericrescens</name>
    <dbReference type="NCBI Taxonomy" id="2067669"/>
    <lineage>
        <taxon>Bacteria</taxon>
        <taxon>Pseudomonadati</taxon>
        <taxon>Pseudomonadota</taxon>
        <taxon>Alphaproteobacteria</taxon>
        <taxon>Hyphomicrobiales</taxon>
        <taxon>Cohaesibacteraceae</taxon>
    </lineage>
</organism>
<dbReference type="OrthoDB" id="8450910at2"/>
<dbReference type="InterPro" id="IPR025309">
    <property type="entry name" value="KTSC_dom"/>
</dbReference>
<reference evidence="2 3" key="1">
    <citation type="submission" date="2018-01" db="EMBL/GenBank/DDBJ databases">
        <title>The draft genome sequence of Cohaesibacter sp. H1304.</title>
        <authorList>
            <person name="Wang N.-N."/>
            <person name="Du Z.-J."/>
        </authorList>
    </citation>
    <scope>NUCLEOTIDE SEQUENCE [LARGE SCALE GENOMIC DNA]</scope>
    <source>
        <strain evidence="2 3">H1304</strain>
    </source>
</reference>
<name>A0A2N5XQ34_9HYPH</name>